<name>A0ACA9NGG8_9GLOM</name>
<proteinExistence type="predicted"/>
<dbReference type="EMBL" id="CAJVPM010023484">
    <property type="protein sequence ID" value="CAG8649885.1"/>
    <property type="molecule type" value="Genomic_DNA"/>
</dbReference>
<protein>
    <submittedName>
        <fullName evidence="1">4469_t:CDS:1</fullName>
    </submittedName>
</protein>
<dbReference type="Proteomes" id="UP000789860">
    <property type="component" value="Unassembled WGS sequence"/>
</dbReference>
<reference evidence="1" key="1">
    <citation type="submission" date="2021-06" db="EMBL/GenBank/DDBJ databases">
        <authorList>
            <person name="Kallberg Y."/>
            <person name="Tangrot J."/>
            <person name="Rosling A."/>
        </authorList>
    </citation>
    <scope>NUCLEOTIDE SEQUENCE</scope>
    <source>
        <strain evidence="1">AU212A</strain>
    </source>
</reference>
<feature type="non-terminal residue" evidence="1">
    <location>
        <position position="1"/>
    </location>
</feature>
<keyword evidence="2" id="KW-1185">Reference proteome</keyword>
<sequence>FKLIYAKLDFLATKHKLRDIFLNKDKFKEVDDLLNLLYYIHEATILLLSSLYSTISN</sequence>
<accession>A0ACA9NGG8</accession>
<evidence type="ECO:0000313" key="1">
    <source>
        <dbReference type="EMBL" id="CAG8649885.1"/>
    </source>
</evidence>
<organism evidence="1 2">
    <name type="scientific">Scutellospora calospora</name>
    <dbReference type="NCBI Taxonomy" id="85575"/>
    <lineage>
        <taxon>Eukaryota</taxon>
        <taxon>Fungi</taxon>
        <taxon>Fungi incertae sedis</taxon>
        <taxon>Mucoromycota</taxon>
        <taxon>Glomeromycotina</taxon>
        <taxon>Glomeromycetes</taxon>
        <taxon>Diversisporales</taxon>
        <taxon>Gigasporaceae</taxon>
        <taxon>Scutellospora</taxon>
    </lineage>
</organism>
<comment type="caution">
    <text evidence="1">The sequence shown here is derived from an EMBL/GenBank/DDBJ whole genome shotgun (WGS) entry which is preliminary data.</text>
</comment>
<evidence type="ECO:0000313" key="2">
    <source>
        <dbReference type="Proteomes" id="UP000789860"/>
    </source>
</evidence>
<gene>
    <name evidence="1" type="ORF">SCALOS_LOCUS8633</name>
</gene>
<feature type="non-terminal residue" evidence="1">
    <location>
        <position position="57"/>
    </location>
</feature>